<evidence type="ECO:0000313" key="8">
    <source>
        <dbReference type="Proteomes" id="UP000664554"/>
    </source>
</evidence>
<protein>
    <submittedName>
        <fullName evidence="7">Benzoylformate decarboxylase</fullName>
        <ecNumber evidence="7">4.1.1.7</ecNumber>
    </submittedName>
</protein>
<dbReference type="SUPFAM" id="SSF52467">
    <property type="entry name" value="DHS-like NAD/FAD-binding domain"/>
    <property type="match status" value="1"/>
</dbReference>
<comment type="caution">
    <text evidence="7">The sequence shown here is derived from an EMBL/GenBank/DDBJ whole genome shotgun (WGS) entry which is preliminary data.</text>
</comment>
<organism evidence="7 8">
    <name type="scientific">Psychrobacter coccoides</name>
    <dbReference type="NCBI Taxonomy" id="2818440"/>
    <lineage>
        <taxon>Bacteria</taxon>
        <taxon>Pseudomonadati</taxon>
        <taxon>Pseudomonadota</taxon>
        <taxon>Gammaproteobacteria</taxon>
        <taxon>Moraxellales</taxon>
        <taxon>Moraxellaceae</taxon>
        <taxon>Psychrobacter</taxon>
    </lineage>
</organism>
<feature type="domain" description="Thiamine pyrophosphate enzyme central" evidence="4">
    <location>
        <begin position="202"/>
        <end position="336"/>
    </location>
</feature>
<proteinExistence type="inferred from homology"/>
<dbReference type="SUPFAM" id="SSF52518">
    <property type="entry name" value="Thiamin diphosphate-binding fold (THDP-binding)"/>
    <property type="match status" value="2"/>
</dbReference>
<evidence type="ECO:0000256" key="3">
    <source>
        <dbReference type="RuleBase" id="RU362132"/>
    </source>
</evidence>
<feature type="domain" description="Thiamine pyrophosphate enzyme TPP-binding" evidence="5">
    <location>
        <begin position="393"/>
        <end position="532"/>
    </location>
</feature>
<name>A0ABS3NQJ8_9GAMM</name>
<comment type="similarity">
    <text evidence="1 3">Belongs to the TPP enzyme family.</text>
</comment>
<gene>
    <name evidence="7" type="primary">mdlC</name>
    <name evidence="7" type="ORF">J3492_10715</name>
</gene>
<dbReference type="InterPro" id="IPR012000">
    <property type="entry name" value="Thiamin_PyroP_enz_cen_dom"/>
</dbReference>
<dbReference type="InterPro" id="IPR029035">
    <property type="entry name" value="DHS-like_NAD/FAD-binding_dom"/>
</dbReference>
<dbReference type="CDD" id="cd07035">
    <property type="entry name" value="TPP_PYR_POX_like"/>
    <property type="match status" value="1"/>
</dbReference>
<evidence type="ECO:0000259" key="6">
    <source>
        <dbReference type="Pfam" id="PF02776"/>
    </source>
</evidence>
<dbReference type="CDD" id="cd02002">
    <property type="entry name" value="TPP_BFDC"/>
    <property type="match status" value="1"/>
</dbReference>
<sequence length="542" mass="57608">MLSMSRSESAPAFNNVNTVQQITFRLMRELGMTTVFGNPGSTELNFLNNFPEDFDYVLALQEASAVAMADGYAQATNNAAFVNLHSAAGLGNALGNIYTAFRNHAPLVITAGQQTRSILPFAPYLGAEHAAEFPKPYVKWSIEPARAEDVPLAIAQAYHIAMQHPRGPTFVSIPSDDWDKTTVMPNYSKVTGGSTPSSDAMAQLVNALTHSQNLALVVGSDIDRQGAFESIVTLAERLQAQVWEAPNSSRASFPEDHPQFAGFLPALPEPLSAKLADYDVVLVIGAPVFTLHMAGEMPLFDSEVAIYQITDDPMYAALASATTTLFGTVALSIQALIEQLPQSDKAPITKSIRPRAPQVSAATPIPIEYAIDVLANARSADAIIVEEAPSHRPAIQRFLPITQTGGFYTMASGGLGYGLPAAVGVALATSKRVICVVGDGSSMYSIQALWTAVQSNLPLTVIVLNNFGYGAMRSFSKITGSEAIPGTDLPAIDFVKLAESMGCPAARVSQHEQLAEAISIALAASGSYLLEIIVDPDTGAIY</sequence>
<dbReference type="Pfam" id="PF00205">
    <property type="entry name" value="TPP_enzyme_M"/>
    <property type="match status" value="1"/>
</dbReference>
<dbReference type="EC" id="4.1.1.7" evidence="7"/>
<dbReference type="InterPro" id="IPR011766">
    <property type="entry name" value="TPP_enzyme_TPP-bd"/>
</dbReference>
<dbReference type="Gene3D" id="3.40.50.1220">
    <property type="entry name" value="TPP-binding domain"/>
    <property type="match status" value="1"/>
</dbReference>
<reference evidence="7 8" key="1">
    <citation type="submission" date="2021-03" db="EMBL/GenBank/DDBJ databases">
        <authorList>
            <person name="Shang D.-D."/>
            <person name="Du Z.-J."/>
            <person name="Chen G.-J."/>
        </authorList>
    </citation>
    <scope>NUCLEOTIDE SEQUENCE [LARGE SCALE GENOMIC DNA]</scope>
    <source>
        <strain evidence="7 8">F1192</strain>
    </source>
</reference>
<evidence type="ECO:0000259" key="4">
    <source>
        <dbReference type="Pfam" id="PF00205"/>
    </source>
</evidence>
<keyword evidence="7" id="KW-0456">Lyase</keyword>
<dbReference type="Pfam" id="PF02775">
    <property type="entry name" value="TPP_enzyme_C"/>
    <property type="match status" value="1"/>
</dbReference>
<dbReference type="InterPro" id="IPR045229">
    <property type="entry name" value="TPP_enz"/>
</dbReference>
<dbReference type="InterPro" id="IPR012001">
    <property type="entry name" value="Thiamin_PyroP_enz_TPP-bd_dom"/>
</dbReference>
<evidence type="ECO:0000259" key="5">
    <source>
        <dbReference type="Pfam" id="PF02775"/>
    </source>
</evidence>
<dbReference type="PANTHER" id="PTHR18968">
    <property type="entry name" value="THIAMINE PYROPHOSPHATE ENZYMES"/>
    <property type="match status" value="1"/>
</dbReference>
<dbReference type="NCBIfam" id="NF005485">
    <property type="entry name" value="PRK07092.1"/>
    <property type="match status" value="1"/>
</dbReference>
<evidence type="ECO:0000256" key="1">
    <source>
        <dbReference type="ARBA" id="ARBA00007812"/>
    </source>
</evidence>
<keyword evidence="8" id="KW-1185">Reference proteome</keyword>
<dbReference type="InterPro" id="IPR029061">
    <property type="entry name" value="THDP-binding"/>
</dbReference>
<evidence type="ECO:0000256" key="2">
    <source>
        <dbReference type="ARBA" id="ARBA00023052"/>
    </source>
</evidence>
<dbReference type="Pfam" id="PF02776">
    <property type="entry name" value="TPP_enzyme_N"/>
    <property type="match status" value="1"/>
</dbReference>
<dbReference type="EMBL" id="JAGBKM010000021">
    <property type="protein sequence ID" value="MBO1531679.1"/>
    <property type="molecule type" value="Genomic_DNA"/>
</dbReference>
<dbReference type="Gene3D" id="3.40.50.970">
    <property type="match status" value="2"/>
</dbReference>
<feature type="domain" description="Thiamine pyrophosphate enzyme N-terminal TPP-binding" evidence="6">
    <location>
        <begin position="18"/>
        <end position="118"/>
    </location>
</feature>
<dbReference type="PANTHER" id="PTHR18968:SF133">
    <property type="entry name" value="BENZOYLFORMATE DECARBOXYLASE"/>
    <property type="match status" value="1"/>
</dbReference>
<evidence type="ECO:0000313" key="7">
    <source>
        <dbReference type="EMBL" id="MBO1531679.1"/>
    </source>
</evidence>
<dbReference type="GO" id="GO:0050695">
    <property type="term" value="F:benzoylformate decarboxylase activity"/>
    <property type="evidence" value="ECO:0007669"/>
    <property type="project" value="UniProtKB-EC"/>
</dbReference>
<keyword evidence="2 3" id="KW-0786">Thiamine pyrophosphate</keyword>
<accession>A0ABS3NQJ8</accession>
<dbReference type="Proteomes" id="UP000664554">
    <property type="component" value="Unassembled WGS sequence"/>
</dbReference>